<dbReference type="InterPro" id="IPR047173">
    <property type="entry name" value="STRAD_A/B-like"/>
</dbReference>
<protein>
    <recommendedName>
        <fullName evidence="3">Protein kinase domain-containing protein</fullName>
    </recommendedName>
</protein>
<organism evidence="4 5">
    <name type="scientific">Acrasis kona</name>
    <dbReference type="NCBI Taxonomy" id="1008807"/>
    <lineage>
        <taxon>Eukaryota</taxon>
        <taxon>Discoba</taxon>
        <taxon>Heterolobosea</taxon>
        <taxon>Tetramitia</taxon>
        <taxon>Eutetramitia</taxon>
        <taxon>Acrasidae</taxon>
        <taxon>Acrasis</taxon>
    </lineage>
</organism>
<dbReference type="GO" id="GO:0005524">
    <property type="term" value="F:ATP binding"/>
    <property type="evidence" value="ECO:0007669"/>
    <property type="project" value="InterPro"/>
</dbReference>
<feature type="compositionally biased region" description="Low complexity" evidence="2">
    <location>
        <begin position="514"/>
        <end position="531"/>
    </location>
</feature>
<dbReference type="EMBL" id="JAOPGA020000309">
    <property type="protein sequence ID" value="KAL0478082.1"/>
    <property type="molecule type" value="Genomic_DNA"/>
</dbReference>
<dbReference type="GO" id="GO:0004672">
    <property type="term" value="F:protein kinase activity"/>
    <property type="evidence" value="ECO:0007669"/>
    <property type="project" value="InterPro"/>
</dbReference>
<dbReference type="PRINTS" id="PR00109">
    <property type="entry name" value="TYRKINASE"/>
</dbReference>
<feature type="compositionally biased region" description="Low complexity" evidence="2">
    <location>
        <begin position="543"/>
        <end position="567"/>
    </location>
</feature>
<dbReference type="PANTHER" id="PTHR48014">
    <property type="entry name" value="SERINE/THREONINE-PROTEIN KINASE FRAY2"/>
    <property type="match status" value="1"/>
</dbReference>
<dbReference type="PANTHER" id="PTHR48014:SF21">
    <property type="entry name" value="SERINE_THREONINE-PROTEIN KINASE FRAY2"/>
    <property type="match status" value="1"/>
</dbReference>
<evidence type="ECO:0000313" key="4">
    <source>
        <dbReference type="EMBL" id="KAL0478082.1"/>
    </source>
</evidence>
<dbReference type="SUPFAM" id="SSF56112">
    <property type="entry name" value="Protein kinase-like (PK-like)"/>
    <property type="match status" value="1"/>
</dbReference>
<evidence type="ECO:0000256" key="2">
    <source>
        <dbReference type="SAM" id="MobiDB-lite"/>
    </source>
</evidence>
<feature type="region of interest" description="Disordered" evidence="2">
    <location>
        <begin position="408"/>
        <end position="458"/>
    </location>
</feature>
<gene>
    <name evidence="4" type="ORF">AKO1_010771</name>
</gene>
<comment type="similarity">
    <text evidence="1">Belongs to the protein kinase superfamily. STE Ser/Thr protein kinase family. STE20 subfamily.</text>
</comment>
<dbReference type="SMART" id="SM00220">
    <property type="entry name" value="S_TKc"/>
    <property type="match status" value="1"/>
</dbReference>
<dbReference type="Gene3D" id="1.10.510.10">
    <property type="entry name" value="Transferase(Phosphotransferase) domain 1"/>
    <property type="match status" value="1"/>
</dbReference>
<feature type="compositionally biased region" description="Basic and acidic residues" evidence="2">
    <location>
        <begin position="408"/>
        <end position="422"/>
    </location>
</feature>
<reference evidence="4 5" key="1">
    <citation type="submission" date="2024-03" db="EMBL/GenBank/DDBJ databases">
        <title>The Acrasis kona genome and developmental transcriptomes reveal deep origins of eukaryotic multicellular pathways.</title>
        <authorList>
            <person name="Sheikh S."/>
            <person name="Fu C.-J."/>
            <person name="Brown M.W."/>
            <person name="Baldauf S.L."/>
        </authorList>
    </citation>
    <scope>NUCLEOTIDE SEQUENCE [LARGE SCALE GENOMIC DNA]</scope>
    <source>
        <strain evidence="4 5">ATCC MYA-3509</strain>
    </source>
</reference>
<feature type="region of interest" description="Disordered" evidence="2">
    <location>
        <begin position="360"/>
        <end position="393"/>
    </location>
</feature>
<dbReference type="InterPro" id="IPR011009">
    <property type="entry name" value="Kinase-like_dom_sf"/>
</dbReference>
<evidence type="ECO:0000313" key="5">
    <source>
        <dbReference type="Proteomes" id="UP001431209"/>
    </source>
</evidence>
<dbReference type="PROSITE" id="PS50011">
    <property type="entry name" value="PROTEIN_KINASE_DOM"/>
    <property type="match status" value="1"/>
</dbReference>
<keyword evidence="5" id="KW-1185">Reference proteome</keyword>
<dbReference type="GO" id="GO:0043539">
    <property type="term" value="F:protein serine/threonine kinase activator activity"/>
    <property type="evidence" value="ECO:0007669"/>
    <property type="project" value="InterPro"/>
</dbReference>
<dbReference type="Pfam" id="PF00069">
    <property type="entry name" value="Pkinase"/>
    <property type="match status" value="1"/>
</dbReference>
<feature type="compositionally biased region" description="Polar residues" evidence="2">
    <location>
        <begin position="432"/>
        <end position="453"/>
    </location>
</feature>
<dbReference type="AlphaFoldDB" id="A0AAW2YLF8"/>
<dbReference type="InterPro" id="IPR000719">
    <property type="entry name" value="Prot_kinase_dom"/>
</dbReference>
<dbReference type="Proteomes" id="UP001431209">
    <property type="component" value="Unassembled WGS sequence"/>
</dbReference>
<dbReference type="Gene3D" id="3.30.200.20">
    <property type="entry name" value="Phosphorylase Kinase, domain 1"/>
    <property type="match status" value="1"/>
</dbReference>
<dbReference type="InterPro" id="IPR001245">
    <property type="entry name" value="Ser-Thr/Tyr_kinase_cat_dom"/>
</dbReference>
<feature type="compositionally biased region" description="Polar residues" evidence="2">
    <location>
        <begin position="497"/>
        <end position="513"/>
    </location>
</feature>
<accession>A0AAW2YLF8</accession>
<comment type="caution">
    <text evidence="4">The sequence shown here is derived from an EMBL/GenBank/DDBJ whole genome shotgun (WGS) entry which is preliminary data.</text>
</comment>
<feature type="domain" description="Protein kinase" evidence="3">
    <location>
        <begin position="65"/>
        <end position="328"/>
    </location>
</feature>
<name>A0AAW2YLF8_9EUKA</name>
<feature type="region of interest" description="Disordered" evidence="2">
    <location>
        <begin position="497"/>
        <end position="567"/>
    </location>
</feature>
<proteinExistence type="inferred from homology"/>
<evidence type="ECO:0000259" key="3">
    <source>
        <dbReference type="PROSITE" id="PS50011"/>
    </source>
</evidence>
<feature type="compositionally biased region" description="Basic and acidic residues" evidence="2">
    <location>
        <begin position="360"/>
        <end position="382"/>
    </location>
</feature>
<sequence>MHPNMNHRGSLPVSDKKGLVDLGRLMSRQSVLENCSSAPNLISTPFPQKVEDDVRKSASNKPEDYELIEEIGIGSRSTVWKALCKTLNKNVAVKRIDLEQYSIETLEHIRKEVSVLSTVHHPNIVTYLTSFVNDTELWLVMDFLEGGSVADVMRYKYPEGLPNEEIIATILKHVLQGLHYFHSTNQIHRDIKAGNILVGSDARIQIADFGLSAHLVESGDRVKNRNTFVGSFCWAAPEVMKQDTGYDYKADIWSFGITALELAHGVPPYFDGAPMKVMYEVLRSPPPQLIDSEQHKWSKKFREFTEQCLQKDPAKRPNAAQLLKHKFLNTATKETEVILIHLLNDVPPLSVRVDHYKKQQKEANDLRKKQLQQKEQESKDDSPSSPKKFAQKKVVSFEDSELKKGLSTIFDKEKTEQEEKPRQPMSGWNWEESFTNDSTSAESSPKATNTNKGRFQIEDQEMKVDVKKVSNDLDDFLHTPILMPKQLSVTNLLSANSSVQSTPHSGSTSPAVQTTNTTINNPNNSNSASSENRPRVNGTHQHPPASNSTTIPASPTSTSSSTTTSPVIVAPKRQFRIKDVSSEEVELPQPTTSVRVPVSGDSSITGSVSVGTLSRSTSNTNLNLSQDVTLASLSKQVNELSISNQQIYKVLNMVYTMTMQQKAQTVVANTNSSTANHNSEDVTQLLLRLQEKIDSVCSDNAHLKHENDALKQELNQLKKNQQVKE</sequence>
<evidence type="ECO:0000256" key="1">
    <source>
        <dbReference type="ARBA" id="ARBA00008874"/>
    </source>
</evidence>